<protein>
    <submittedName>
        <fullName evidence="2">Mitochondrial ribosomal protein subunit L20-domain-containing protein</fullName>
    </submittedName>
</protein>
<dbReference type="EMBL" id="ML178824">
    <property type="protein sequence ID" value="TFL01867.1"/>
    <property type="molecule type" value="Genomic_DNA"/>
</dbReference>
<proteinExistence type="predicted"/>
<dbReference type="Pfam" id="PF12824">
    <property type="entry name" value="MRP-L20"/>
    <property type="match status" value="1"/>
</dbReference>
<feature type="region of interest" description="Disordered" evidence="1">
    <location>
        <begin position="1"/>
        <end position="57"/>
    </location>
</feature>
<dbReference type="Proteomes" id="UP000305067">
    <property type="component" value="Unassembled WGS sequence"/>
</dbReference>
<accession>A0A5C3QJZ5</accession>
<gene>
    <name evidence="2" type="ORF">BDV98DRAFT_567644</name>
</gene>
<dbReference type="GO" id="GO:0003735">
    <property type="term" value="F:structural constituent of ribosome"/>
    <property type="evidence" value="ECO:0007669"/>
    <property type="project" value="TreeGrafter"/>
</dbReference>
<dbReference type="PANTHER" id="PTHR28266">
    <property type="entry name" value="54S RIBOSOMAL PROTEIN L20, MITOCHONDRIAL"/>
    <property type="match status" value="1"/>
</dbReference>
<dbReference type="OrthoDB" id="6021263at2759"/>
<evidence type="ECO:0000256" key="1">
    <source>
        <dbReference type="SAM" id="MobiDB-lite"/>
    </source>
</evidence>
<evidence type="ECO:0000313" key="3">
    <source>
        <dbReference type="Proteomes" id="UP000305067"/>
    </source>
</evidence>
<dbReference type="InterPro" id="IPR024388">
    <property type="entry name" value="Ribosomal_mL58"/>
</dbReference>
<feature type="compositionally biased region" description="Pro residues" evidence="1">
    <location>
        <begin position="1"/>
        <end position="12"/>
    </location>
</feature>
<reference evidence="2 3" key="1">
    <citation type="journal article" date="2019" name="Nat. Ecol. Evol.">
        <title>Megaphylogeny resolves global patterns of mushroom evolution.</title>
        <authorList>
            <person name="Varga T."/>
            <person name="Krizsan K."/>
            <person name="Foldi C."/>
            <person name="Dima B."/>
            <person name="Sanchez-Garcia M."/>
            <person name="Sanchez-Ramirez S."/>
            <person name="Szollosi G.J."/>
            <person name="Szarkandi J.G."/>
            <person name="Papp V."/>
            <person name="Albert L."/>
            <person name="Andreopoulos W."/>
            <person name="Angelini C."/>
            <person name="Antonin V."/>
            <person name="Barry K.W."/>
            <person name="Bougher N.L."/>
            <person name="Buchanan P."/>
            <person name="Buyck B."/>
            <person name="Bense V."/>
            <person name="Catcheside P."/>
            <person name="Chovatia M."/>
            <person name="Cooper J."/>
            <person name="Damon W."/>
            <person name="Desjardin D."/>
            <person name="Finy P."/>
            <person name="Geml J."/>
            <person name="Haridas S."/>
            <person name="Hughes K."/>
            <person name="Justo A."/>
            <person name="Karasinski D."/>
            <person name="Kautmanova I."/>
            <person name="Kiss B."/>
            <person name="Kocsube S."/>
            <person name="Kotiranta H."/>
            <person name="LaButti K.M."/>
            <person name="Lechner B.E."/>
            <person name="Liimatainen K."/>
            <person name="Lipzen A."/>
            <person name="Lukacs Z."/>
            <person name="Mihaltcheva S."/>
            <person name="Morgado L.N."/>
            <person name="Niskanen T."/>
            <person name="Noordeloos M.E."/>
            <person name="Ohm R.A."/>
            <person name="Ortiz-Santana B."/>
            <person name="Ovrebo C."/>
            <person name="Racz N."/>
            <person name="Riley R."/>
            <person name="Savchenko A."/>
            <person name="Shiryaev A."/>
            <person name="Soop K."/>
            <person name="Spirin V."/>
            <person name="Szebenyi C."/>
            <person name="Tomsovsky M."/>
            <person name="Tulloss R.E."/>
            <person name="Uehling J."/>
            <person name="Grigoriev I.V."/>
            <person name="Vagvolgyi C."/>
            <person name="Papp T."/>
            <person name="Martin F.M."/>
            <person name="Miettinen O."/>
            <person name="Hibbett D.S."/>
            <person name="Nagy L.G."/>
        </authorList>
    </citation>
    <scope>NUCLEOTIDE SEQUENCE [LARGE SCALE GENOMIC DNA]</scope>
    <source>
        <strain evidence="2 3">CBS 309.79</strain>
    </source>
</reference>
<name>A0A5C3QJZ5_9AGAR</name>
<dbReference type="GO" id="GO:0005762">
    <property type="term" value="C:mitochondrial large ribosomal subunit"/>
    <property type="evidence" value="ECO:0007669"/>
    <property type="project" value="TreeGrafter"/>
</dbReference>
<dbReference type="PANTHER" id="PTHR28266:SF1">
    <property type="entry name" value="LARGE RIBOSOMAL SUBUNIT PROTEIN ML58"/>
    <property type="match status" value="1"/>
</dbReference>
<dbReference type="STRING" id="1884261.A0A5C3QJZ5"/>
<sequence>MTLIHRPPPTAPSPFSLWDNPASALLRPPTTTGTATRGALPPHIRPSAATKQANLPPRATDEVIAEIRKLRASDPAVWTCGKLAKKFGCTNGFVSGVAALPKSGRRAKRAALEGKHEEVRRGWTEKKALVVAIRKRRREFW</sequence>
<keyword evidence="3" id="KW-1185">Reference proteome</keyword>
<keyword evidence="2" id="KW-0687">Ribonucleoprotein</keyword>
<keyword evidence="2" id="KW-0689">Ribosomal protein</keyword>
<evidence type="ECO:0000313" key="2">
    <source>
        <dbReference type="EMBL" id="TFL01867.1"/>
    </source>
</evidence>
<organism evidence="2 3">
    <name type="scientific">Pterulicium gracile</name>
    <dbReference type="NCBI Taxonomy" id="1884261"/>
    <lineage>
        <taxon>Eukaryota</taxon>
        <taxon>Fungi</taxon>
        <taxon>Dikarya</taxon>
        <taxon>Basidiomycota</taxon>
        <taxon>Agaricomycotina</taxon>
        <taxon>Agaricomycetes</taxon>
        <taxon>Agaricomycetidae</taxon>
        <taxon>Agaricales</taxon>
        <taxon>Pleurotineae</taxon>
        <taxon>Pterulaceae</taxon>
        <taxon>Pterulicium</taxon>
    </lineage>
</organism>
<feature type="compositionally biased region" description="Low complexity" evidence="1">
    <location>
        <begin position="24"/>
        <end position="42"/>
    </location>
</feature>
<dbReference type="AlphaFoldDB" id="A0A5C3QJZ5"/>